<evidence type="ECO:0000313" key="2">
    <source>
        <dbReference type="Proteomes" id="UP001595880"/>
    </source>
</evidence>
<reference evidence="2" key="1">
    <citation type="journal article" date="2019" name="Int. J. Syst. Evol. Microbiol.">
        <title>The Global Catalogue of Microorganisms (GCM) 10K type strain sequencing project: providing services to taxonomists for standard genome sequencing and annotation.</title>
        <authorList>
            <consortium name="The Broad Institute Genomics Platform"/>
            <consortium name="The Broad Institute Genome Sequencing Center for Infectious Disease"/>
            <person name="Wu L."/>
            <person name="Ma J."/>
        </authorList>
    </citation>
    <scope>NUCLEOTIDE SEQUENCE [LARGE SCALE GENOMIC DNA]</scope>
    <source>
        <strain evidence="2">KACC 14058</strain>
    </source>
</reference>
<sequence length="194" mass="22673">MKKIITTITLTVFLGMGIIIFNQLVNTDMILEGKTINGTKKVVYTNYEYASKRFEKENNDTKEQVETPLTEKKIATLMDDFMDTLVQDIHENNQVLHYNSKEELLKAFDAIAKRDVVQPFVDFYYIEEADKLYVVPTETPAWFVSTNKYEREDISEQEVMITQANVSDLHGEYTIKVNFEKVNQEWKIAKISYE</sequence>
<keyword evidence="2" id="KW-1185">Reference proteome</keyword>
<organism evidence="1 2">
    <name type="scientific">Gracilibacillus marinus</name>
    <dbReference type="NCBI Taxonomy" id="630535"/>
    <lineage>
        <taxon>Bacteria</taxon>
        <taxon>Bacillati</taxon>
        <taxon>Bacillota</taxon>
        <taxon>Bacilli</taxon>
        <taxon>Bacillales</taxon>
        <taxon>Bacillaceae</taxon>
        <taxon>Gracilibacillus</taxon>
    </lineage>
</organism>
<protein>
    <recommendedName>
        <fullName evidence="3">DUF3993 domain-containing protein</fullName>
    </recommendedName>
</protein>
<evidence type="ECO:0008006" key="3">
    <source>
        <dbReference type="Google" id="ProtNLM"/>
    </source>
</evidence>
<evidence type="ECO:0000313" key="1">
    <source>
        <dbReference type="EMBL" id="MFC4387191.1"/>
    </source>
</evidence>
<dbReference type="Proteomes" id="UP001595880">
    <property type="component" value="Unassembled WGS sequence"/>
</dbReference>
<dbReference type="EMBL" id="JBHSDV010000001">
    <property type="protein sequence ID" value="MFC4387191.1"/>
    <property type="molecule type" value="Genomic_DNA"/>
</dbReference>
<proteinExistence type="predicted"/>
<name>A0ABV8VVU2_9BACI</name>
<comment type="caution">
    <text evidence="1">The sequence shown here is derived from an EMBL/GenBank/DDBJ whole genome shotgun (WGS) entry which is preliminary data.</text>
</comment>
<accession>A0ABV8VVU2</accession>
<dbReference type="RefSeq" id="WP_390196662.1">
    <property type="nucleotide sequence ID" value="NZ_JBHSDV010000001.1"/>
</dbReference>
<gene>
    <name evidence="1" type="ORF">ACFOZ1_05140</name>
</gene>